<keyword evidence="2 3" id="KW-0326">Glycosidase</keyword>
<evidence type="ECO:0000256" key="1">
    <source>
        <dbReference type="ARBA" id="ARBA00022801"/>
    </source>
</evidence>
<keyword evidence="1 3" id="KW-0378">Hydrolase</keyword>
<evidence type="ECO:0000313" key="6">
    <source>
        <dbReference type="EMBL" id="EJZ63897.1"/>
    </source>
</evidence>
<feature type="signal peptide" evidence="4">
    <location>
        <begin position="1"/>
        <end position="18"/>
    </location>
</feature>
<dbReference type="Proteomes" id="UP000006044">
    <property type="component" value="Unassembled WGS sequence"/>
</dbReference>
<evidence type="ECO:0000313" key="7">
    <source>
        <dbReference type="Proteomes" id="UP000006044"/>
    </source>
</evidence>
<comment type="caution">
    <text evidence="6">The sequence shown here is derived from an EMBL/GenBank/DDBJ whole genome shotgun (WGS) entry which is preliminary data.</text>
</comment>
<comment type="similarity">
    <text evidence="3">Belongs to the glycosyl hydrolase 5 (cellulase A) family.</text>
</comment>
<name>K0WXE1_9BACT</name>
<keyword evidence="4" id="KW-0732">Signal</keyword>
<reference evidence="6 7" key="1">
    <citation type="submission" date="2012-08" db="EMBL/GenBank/DDBJ databases">
        <title>The Genome Sequence of Barnesiella intestinihominis YIT 11860.</title>
        <authorList>
            <consortium name="The Broad Institute Genome Sequencing Platform"/>
            <person name="Earl A."/>
            <person name="Ward D."/>
            <person name="Feldgarden M."/>
            <person name="Gevers D."/>
            <person name="Morotomi M."/>
            <person name="Walker B."/>
            <person name="Young S.K."/>
            <person name="Zeng Q."/>
            <person name="Gargeya S."/>
            <person name="Fitzgerald M."/>
            <person name="Haas B."/>
            <person name="Abouelleil A."/>
            <person name="Alvarado L."/>
            <person name="Arachchi H.M."/>
            <person name="Berlin A.M."/>
            <person name="Chapman S.B."/>
            <person name="Goldberg J."/>
            <person name="Griggs A."/>
            <person name="Gujja S."/>
            <person name="Hansen M."/>
            <person name="Howarth C."/>
            <person name="Imamovic A."/>
            <person name="Larimer J."/>
            <person name="McCowen C."/>
            <person name="Montmayeur A."/>
            <person name="Murphy C."/>
            <person name="Neiman D."/>
            <person name="Pearson M."/>
            <person name="Priest M."/>
            <person name="Roberts A."/>
            <person name="Saif S."/>
            <person name="Shea T."/>
            <person name="Sisk P."/>
            <person name="Sykes S."/>
            <person name="Wortman J."/>
            <person name="Nusbaum C."/>
            <person name="Birren B."/>
        </authorList>
    </citation>
    <scope>NUCLEOTIDE SEQUENCE [LARGE SCALE GENOMIC DNA]</scope>
    <source>
        <strain evidence="6 7">YIT 11860</strain>
    </source>
</reference>
<evidence type="ECO:0000256" key="2">
    <source>
        <dbReference type="ARBA" id="ARBA00023295"/>
    </source>
</evidence>
<dbReference type="InterPro" id="IPR017853">
    <property type="entry name" value="GH"/>
</dbReference>
<dbReference type="HOGENOM" id="CLU_466655_0_0_10"/>
<keyword evidence="7" id="KW-1185">Reference proteome</keyword>
<dbReference type="Gene3D" id="3.20.20.80">
    <property type="entry name" value="Glycosidases"/>
    <property type="match status" value="1"/>
</dbReference>
<dbReference type="PANTHER" id="PTHR34142">
    <property type="entry name" value="ENDO-BETA-1,4-GLUCANASE A"/>
    <property type="match status" value="1"/>
</dbReference>
<dbReference type="SUPFAM" id="SSF51445">
    <property type="entry name" value="(Trans)glycosidases"/>
    <property type="match status" value="1"/>
</dbReference>
<organism evidence="6 7">
    <name type="scientific">Barnesiella intestinihominis YIT 11860</name>
    <dbReference type="NCBI Taxonomy" id="742726"/>
    <lineage>
        <taxon>Bacteria</taxon>
        <taxon>Pseudomonadati</taxon>
        <taxon>Bacteroidota</taxon>
        <taxon>Bacteroidia</taxon>
        <taxon>Bacteroidales</taxon>
        <taxon>Barnesiellaceae</taxon>
        <taxon>Barnesiella</taxon>
    </lineage>
</organism>
<feature type="chain" id="PRO_5003843186" description="Glycoside hydrolase family 5 domain-containing protein" evidence="4">
    <location>
        <begin position="19"/>
        <end position="584"/>
    </location>
</feature>
<dbReference type="GO" id="GO:0004553">
    <property type="term" value="F:hydrolase activity, hydrolyzing O-glycosyl compounds"/>
    <property type="evidence" value="ECO:0007669"/>
    <property type="project" value="InterPro"/>
</dbReference>
<dbReference type="OrthoDB" id="9800955at2"/>
<protein>
    <recommendedName>
        <fullName evidence="5">Glycoside hydrolase family 5 domain-containing protein</fullName>
    </recommendedName>
</protein>
<proteinExistence type="inferred from homology"/>
<dbReference type="PANTHER" id="PTHR34142:SF1">
    <property type="entry name" value="GLYCOSIDE HYDROLASE FAMILY 5 DOMAIN-CONTAINING PROTEIN"/>
    <property type="match status" value="1"/>
</dbReference>
<feature type="domain" description="Glycoside hydrolase family 5" evidence="5">
    <location>
        <begin position="211"/>
        <end position="476"/>
    </location>
</feature>
<evidence type="ECO:0000256" key="4">
    <source>
        <dbReference type="SAM" id="SignalP"/>
    </source>
</evidence>
<dbReference type="Pfam" id="PF00150">
    <property type="entry name" value="Cellulase"/>
    <property type="match status" value="1"/>
</dbReference>
<dbReference type="EMBL" id="ADLE01000011">
    <property type="protein sequence ID" value="EJZ63897.1"/>
    <property type="molecule type" value="Genomic_DNA"/>
</dbReference>
<evidence type="ECO:0000256" key="3">
    <source>
        <dbReference type="RuleBase" id="RU361153"/>
    </source>
</evidence>
<dbReference type="STRING" id="742726.HMPREF9448_01736"/>
<dbReference type="GO" id="GO:0009251">
    <property type="term" value="P:glucan catabolic process"/>
    <property type="evidence" value="ECO:0007669"/>
    <property type="project" value="TreeGrafter"/>
</dbReference>
<sequence>MRKLLSSVFLFFVLIASANDKFLVNDFESGLGGAGNAWGGVCEWIDNPLKDVNNSSSKVLKVSSSEFAATSIPFTLPNGKVLTDYMGVRLQLAVIDACGENIHWVGCDLGVQDNVGNKCWPGSASWQTGELNTWITLEFWLDETILSAWLAGEHTDELSLLMKVGRQKFIYIIDNIELIEKAEYVGDGTQNYFGVNLSGAEFGGIYPGVDGTHYGYPTYKDLDYFKGKGLNLIRFPFRWERIQRVMNGPLDATELSKMKTFVQAAENRGMPVILDLHNFARYSFDGGKTYTLIGESSNLTAEHLADVWRKLAQEFKDYNNIWGYDIMNEPYSMHPSAPWVNIAQVVIDAIREVDTETPIIVCGDSFSSARFWVEYSDNLRTLVDPSDNLIFQAHLYFDKDYSGQYLNSYDADGVTANTGVERAKYFVEWLKRYNKRGLLGEYGVPDDDPRWLETLENLLIYLRDNGVPGTYWSAGPRWGDYKLAVQPSNNYTVDRPQMSVLEKYTVTAGNESGIEERADISGSGLKVSCMGREITLKSEKPCEVSVWNLSGVLVHKVSVLPNSPVYLTLLPGFYMVEHIKIVVN</sequence>
<accession>K0WXE1</accession>
<evidence type="ECO:0000259" key="5">
    <source>
        <dbReference type="Pfam" id="PF00150"/>
    </source>
</evidence>
<dbReference type="AlphaFoldDB" id="K0WXE1"/>
<gene>
    <name evidence="6" type="ORF">HMPREF9448_01736</name>
</gene>
<dbReference type="InterPro" id="IPR001547">
    <property type="entry name" value="Glyco_hydro_5"/>
</dbReference>
<dbReference type="eggNOG" id="COG2730">
    <property type="taxonomic scope" value="Bacteria"/>
</dbReference>